<dbReference type="STRING" id="1036808.A0A0C3E0U1"/>
<dbReference type="HOGENOM" id="CLU_052711_1_0_1"/>
<keyword evidence="2" id="KW-1185">Reference proteome</keyword>
<accession>A0A0C3E0U1</accession>
<dbReference type="InParanoid" id="A0A0C3E0U1"/>
<evidence type="ECO:0000313" key="1">
    <source>
        <dbReference type="EMBL" id="KIM62099.1"/>
    </source>
</evidence>
<proteinExistence type="predicted"/>
<dbReference type="OrthoDB" id="21214at2759"/>
<reference evidence="1 2" key="1">
    <citation type="submission" date="2014-04" db="EMBL/GenBank/DDBJ databases">
        <authorList>
            <consortium name="DOE Joint Genome Institute"/>
            <person name="Kuo A."/>
            <person name="Kohler A."/>
            <person name="Nagy L.G."/>
            <person name="Floudas D."/>
            <person name="Copeland A."/>
            <person name="Barry K.W."/>
            <person name="Cichocki N."/>
            <person name="Veneault-Fourrey C."/>
            <person name="LaButti K."/>
            <person name="Lindquist E.A."/>
            <person name="Lipzen A."/>
            <person name="Lundell T."/>
            <person name="Morin E."/>
            <person name="Murat C."/>
            <person name="Sun H."/>
            <person name="Tunlid A."/>
            <person name="Henrissat B."/>
            <person name="Grigoriev I.V."/>
            <person name="Hibbett D.S."/>
            <person name="Martin F."/>
            <person name="Nordberg H.P."/>
            <person name="Cantor M.N."/>
            <person name="Hua S.X."/>
        </authorList>
    </citation>
    <scope>NUCLEOTIDE SEQUENCE [LARGE SCALE GENOMIC DNA]</scope>
    <source>
        <strain evidence="1 2">Foug A</strain>
    </source>
</reference>
<name>A0A0C3E0U1_9AGAM</name>
<dbReference type="EMBL" id="KN822045">
    <property type="protein sequence ID" value="KIM62099.1"/>
    <property type="molecule type" value="Genomic_DNA"/>
</dbReference>
<reference evidence="2" key="2">
    <citation type="submission" date="2015-01" db="EMBL/GenBank/DDBJ databases">
        <title>Evolutionary Origins and Diversification of the Mycorrhizal Mutualists.</title>
        <authorList>
            <consortium name="DOE Joint Genome Institute"/>
            <consortium name="Mycorrhizal Genomics Consortium"/>
            <person name="Kohler A."/>
            <person name="Kuo A."/>
            <person name="Nagy L.G."/>
            <person name="Floudas D."/>
            <person name="Copeland A."/>
            <person name="Barry K.W."/>
            <person name="Cichocki N."/>
            <person name="Veneault-Fourrey C."/>
            <person name="LaButti K."/>
            <person name="Lindquist E.A."/>
            <person name="Lipzen A."/>
            <person name="Lundell T."/>
            <person name="Morin E."/>
            <person name="Murat C."/>
            <person name="Riley R."/>
            <person name="Ohm R."/>
            <person name="Sun H."/>
            <person name="Tunlid A."/>
            <person name="Henrissat B."/>
            <person name="Grigoriev I.V."/>
            <person name="Hibbett D.S."/>
            <person name="Martin F."/>
        </authorList>
    </citation>
    <scope>NUCLEOTIDE SEQUENCE [LARGE SCALE GENOMIC DNA]</scope>
    <source>
        <strain evidence="2">Foug A</strain>
    </source>
</reference>
<sequence length="249" mass="27740">MTVVDNPGDSDVYRLITTIQELSAQLADSRAVAHSLHSAAGAAKTQATHSQSGFVLRRFNLDKTKEVYDAELEPMNASLAAENQTLQHDNKQLGVLIREYEQSLERIVSAFRTRARDVQEHELALIRYYESKLLAKESENLLRTLTTSTAESASLGRISDALRNMMRMLDGEDSPPATVSSSPDITHNTNVEQFEFDAGSMKDSSLQQDVELARLEQENAVLRRMLGLELRESEYGRDAFGSMGTSNQQ</sequence>
<gene>
    <name evidence="1" type="ORF">SCLCIDRAFT_846263</name>
</gene>
<dbReference type="Proteomes" id="UP000053989">
    <property type="component" value="Unassembled WGS sequence"/>
</dbReference>
<organism evidence="1 2">
    <name type="scientific">Scleroderma citrinum Foug A</name>
    <dbReference type="NCBI Taxonomy" id="1036808"/>
    <lineage>
        <taxon>Eukaryota</taxon>
        <taxon>Fungi</taxon>
        <taxon>Dikarya</taxon>
        <taxon>Basidiomycota</taxon>
        <taxon>Agaricomycotina</taxon>
        <taxon>Agaricomycetes</taxon>
        <taxon>Agaricomycetidae</taxon>
        <taxon>Boletales</taxon>
        <taxon>Sclerodermatineae</taxon>
        <taxon>Sclerodermataceae</taxon>
        <taxon>Scleroderma</taxon>
    </lineage>
</organism>
<dbReference type="PANTHER" id="PTHR39472">
    <property type="entry name" value="EXPRESSED PROTEIN"/>
    <property type="match status" value="1"/>
</dbReference>
<evidence type="ECO:0000313" key="2">
    <source>
        <dbReference type="Proteomes" id="UP000053989"/>
    </source>
</evidence>
<dbReference type="PANTHER" id="PTHR39472:SF1">
    <property type="entry name" value="EXPRESSED PROTEIN"/>
    <property type="match status" value="1"/>
</dbReference>
<protein>
    <submittedName>
        <fullName evidence="1">Uncharacterized protein</fullName>
    </submittedName>
</protein>
<dbReference type="AlphaFoldDB" id="A0A0C3E0U1"/>